<sequence>MDGLTHLMKIKSRIRRHQLRNGAVGKGGTPSPCTLSIEPDGKPVSIILLTPSARQRSVCLVEHPADVFRHHRTRAERQRAGVRHYQHRDAGAQVTDRPAGLSRYGTGQYHHAQCGQIRQNVLKSDAAAGTDDCSNLRLNK</sequence>
<gene>
    <name evidence="2" type="ORF">HA51_02515</name>
</gene>
<feature type="region of interest" description="Disordered" evidence="1">
    <location>
        <begin position="77"/>
        <end position="98"/>
    </location>
</feature>
<protein>
    <submittedName>
        <fullName evidence="2">Uncharacterized protein</fullName>
    </submittedName>
</protein>
<evidence type="ECO:0000313" key="2">
    <source>
        <dbReference type="EMBL" id="ORM71952.1"/>
    </source>
</evidence>
<evidence type="ECO:0000313" key="3">
    <source>
        <dbReference type="Proteomes" id="UP000193558"/>
    </source>
</evidence>
<dbReference type="Proteomes" id="UP000193558">
    <property type="component" value="Unassembled WGS sequence"/>
</dbReference>
<proteinExistence type="predicted"/>
<dbReference type="EMBL" id="MLFR01000001">
    <property type="protein sequence ID" value="ORM71952.1"/>
    <property type="molecule type" value="Genomic_DNA"/>
</dbReference>
<feature type="compositionally biased region" description="Basic residues" evidence="1">
    <location>
        <begin position="77"/>
        <end position="86"/>
    </location>
</feature>
<comment type="caution">
    <text evidence="2">The sequence shown here is derived from an EMBL/GenBank/DDBJ whole genome shotgun (WGS) entry which is preliminary data.</text>
</comment>
<dbReference type="AlphaFoldDB" id="A0A1X1D5H9"/>
<name>A0A1X1D5H9_9GAMM</name>
<accession>A0A1X1D5H9</accession>
<organism evidence="2 3">
    <name type="scientific">Pantoea rwandensis</name>
    <dbReference type="NCBI Taxonomy" id="1076550"/>
    <lineage>
        <taxon>Bacteria</taxon>
        <taxon>Pseudomonadati</taxon>
        <taxon>Pseudomonadota</taxon>
        <taxon>Gammaproteobacteria</taxon>
        <taxon>Enterobacterales</taxon>
        <taxon>Erwiniaceae</taxon>
        <taxon>Pantoea</taxon>
    </lineage>
</organism>
<evidence type="ECO:0000256" key="1">
    <source>
        <dbReference type="SAM" id="MobiDB-lite"/>
    </source>
</evidence>
<reference evidence="2 3" key="1">
    <citation type="journal article" date="2017" name="Antonie Van Leeuwenhoek">
        <title>Phylogenomic resolution of the bacterial genus Pantoea and its relationship with Erwinia and Tatumella.</title>
        <authorList>
            <person name="Palmer M."/>
            <person name="Steenkamp E.T."/>
            <person name="Coetzee M.P."/>
            <person name="Chan W.Y."/>
            <person name="van Zyl E."/>
            <person name="De Maayer P."/>
            <person name="Coutinho T.A."/>
            <person name="Blom J."/>
            <person name="Smits T.H."/>
            <person name="Duffy B."/>
            <person name="Venter S.N."/>
        </authorList>
    </citation>
    <scope>NUCLEOTIDE SEQUENCE [LARGE SCALE GENOMIC DNA]</scope>
    <source>
        <strain evidence="2 3">LMG 26275</strain>
    </source>
</reference>